<dbReference type="SMART" id="SM00298">
    <property type="entry name" value="CHROMO"/>
    <property type="match status" value="1"/>
</dbReference>
<gene>
    <name evidence="3" type="ORF">HPULCUR_003337</name>
</gene>
<proteinExistence type="predicted"/>
<feature type="region of interest" description="Disordered" evidence="1">
    <location>
        <begin position="116"/>
        <end position="148"/>
    </location>
</feature>
<sequence length="148" mass="17515">MVHVLKNEMNEMLHRDYVPSELKVVTIDEKAIEDQIYEVKEVRDHRGTVSDREYLVCWVGYGERENSWLKADAFTDPETIRKYWVKINELKKLEEERKAKLVNGYVPKQNTKISKSISKVVETKNKPNGKKRKQNATSHTRNLRSKKR</sequence>
<evidence type="ECO:0000259" key="2">
    <source>
        <dbReference type="PROSITE" id="PS50013"/>
    </source>
</evidence>
<accession>A0ABP9XT38</accession>
<evidence type="ECO:0000256" key="1">
    <source>
        <dbReference type="SAM" id="MobiDB-lite"/>
    </source>
</evidence>
<comment type="caution">
    <text evidence="3">The sequence shown here is derived from an EMBL/GenBank/DDBJ whole genome shotgun (WGS) entry which is preliminary data.</text>
</comment>
<dbReference type="Gene3D" id="2.40.50.40">
    <property type="match status" value="1"/>
</dbReference>
<reference evidence="3 4" key="1">
    <citation type="submission" date="2024-04" db="EMBL/GenBank/DDBJ databases">
        <title>genome sequences of Mucor flavus KT1a and Helicostylum pulchrum KT1b strains isolation_sourced from the surface of a dry-aged beef.</title>
        <authorList>
            <person name="Toyotome T."/>
            <person name="Hosono M."/>
            <person name="Torimaru M."/>
            <person name="Fukuda K."/>
            <person name="Mikami N."/>
        </authorList>
    </citation>
    <scope>NUCLEOTIDE SEQUENCE [LARGE SCALE GENOMIC DNA]</scope>
    <source>
        <strain evidence="3 4">KT1b</strain>
    </source>
</reference>
<organism evidence="3 4">
    <name type="scientific">Helicostylum pulchrum</name>
    <dbReference type="NCBI Taxonomy" id="562976"/>
    <lineage>
        <taxon>Eukaryota</taxon>
        <taxon>Fungi</taxon>
        <taxon>Fungi incertae sedis</taxon>
        <taxon>Mucoromycota</taxon>
        <taxon>Mucoromycotina</taxon>
        <taxon>Mucoromycetes</taxon>
        <taxon>Mucorales</taxon>
        <taxon>Mucorineae</taxon>
        <taxon>Mucoraceae</taxon>
        <taxon>Helicostylum</taxon>
    </lineage>
</organism>
<dbReference type="SUPFAM" id="SSF54160">
    <property type="entry name" value="Chromo domain-like"/>
    <property type="match status" value="1"/>
</dbReference>
<dbReference type="EMBL" id="BAABUJ010000009">
    <property type="protein sequence ID" value="GAA5797939.1"/>
    <property type="molecule type" value="Genomic_DNA"/>
</dbReference>
<dbReference type="PROSITE" id="PS50013">
    <property type="entry name" value="CHROMO_2"/>
    <property type="match status" value="1"/>
</dbReference>
<feature type="domain" description="Chromo" evidence="2">
    <location>
        <begin position="37"/>
        <end position="95"/>
    </location>
</feature>
<evidence type="ECO:0000313" key="3">
    <source>
        <dbReference type="EMBL" id="GAA5797939.1"/>
    </source>
</evidence>
<dbReference type="InterPro" id="IPR000953">
    <property type="entry name" value="Chromo/chromo_shadow_dom"/>
</dbReference>
<evidence type="ECO:0000313" key="4">
    <source>
        <dbReference type="Proteomes" id="UP001476247"/>
    </source>
</evidence>
<name>A0ABP9XT38_9FUNG</name>
<protein>
    <recommendedName>
        <fullName evidence="2">Chromo domain-containing protein</fullName>
    </recommendedName>
</protein>
<dbReference type="Proteomes" id="UP001476247">
    <property type="component" value="Unassembled WGS sequence"/>
</dbReference>
<dbReference type="InterPro" id="IPR016197">
    <property type="entry name" value="Chromo-like_dom_sf"/>
</dbReference>
<keyword evidence="4" id="KW-1185">Reference proteome</keyword>